<keyword evidence="5" id="KW-0539">Nucleus</keyword>
<dbReference type="GO" id="GO:0008270">
    <property type="term" value="F:zinc ion binding"/>
    <property type="evidence" value="ECO:0007669"/>
    <property type="project" value="UniProtKB-KW"/>
</dbReference>
<dbReference type="GO" id="GO:0005634">
    <property type="term" value="C:nucleus"/>
    <property type="evidence" value="ECO:0007669"/>
    <property type="project" value="UniProtKB-SubCell"/>
</dbReference>
<dbReference type="Pfam" id="PF00645">
    <property type="entry name" value="zf-PARP"/>
    <property type="match status" value="1"/>
</dbReference>
<dbReference type="AlphaFoldDB" id="A0A9P4LPZ2"/>
<accession>A0A9P4LPZ2</accession>
<evidence type="ECO:0000313" key="7">
    <source>
        <dbReference type="EMBL" id="KAF2033633.1"/>
    </source>
</evidence>
<keyword evidence="2" id="KW-0479">Metal-binding</keyword>
<keyword evidence="8" id="KW-1185">Reference proteome</keyword>
<comment type="caution">
    <text evidence="7">The sequence shown here is derived from an EMBL/GenBank/DDBJ whole genome shotgun (WGS) entry which is preliminary data.</text>
</comment>
<dbReference type="EMBL" id="ML978165">
    <property type="protein sequence ID" value="KAF2033633.1"/>
    <property type="molecule type" value="Genomic_DNA"/>
</dbReference>
<dbReference type="SMART" id="SM01336">
    <property type="entry name" value="zf-PARP"/>
    <property type="match status" value="1"/>
</dbReference>
<feature type="non-terminal residue" evidence="7">
    <location>
        <position position="1"/>
    </location>
</feature>
<evidence type="ECO:0000259" key="6">
    <source>
        <dbReference type="SMART" id="SM01336"/>
    </source>
</evidence>
<feature type="domain" description="PARP-type" evidence="6">
    <location>
        <begin position="2"/>
        <end position="88"/>
    </location>
</feature>
<protein>
    <submittedName>
        <fullName evidence="7">Zf-PARP-domain-containing protein</fullName>
    </submittedName>
</protein>
<keyword evidence="4" id="KW-0862">Zinc</keyword>
<evidence type="ECO:0000313" key="8">
    <source>
        <dbReference type="Proteomes" id="UP000799777"/>
    </source>
</evidence>
<proteinExistence type="predicted"/>
<evidence type="ECO:0000256" key="5">
    <source>
        <dbReference type="ARBA" id="ARBA00023242"/>
    </source>
</evidence>
<dbReference type="OrthoDB" id="429950at2759"/>
<reference evidence="7" key="1">
    <citation type="journal article" date="2020" name="Stud. Mycol.">
        <title>101 Dothideomycetes genomes: a test case for predicting lifestyles and emergence of pathogens.</title>
        <authorList>
            <person name="Haridas S."/>
            <person name="Albert R."/>
            <person name="Binder M."/>
            <person name="Bloem J."/>
            <person name="Labutti K."/>
            <person name="Salamov A."/>
            <person name="Andreopoulos B."/>
            <person name="Baker S."/>
            <person name="Barry K."/>
            <person name="Bills G."/>
            <person name="Bluhm B."/>
            <person name="Cannon C."/>
            <person name="Castanera R."/>
            <person name="Culley D."/>
            <person name="Daum C."/>
            <person name="Ezra D."/>
            <person name="Gonzalez J."/>
            <person name="Henrissat B."/>
            <person name="Kuo A."/>
            <person name="Liang C."/>
            <person name="Lipzen A."/>
            <person name="Lutzoni F."/>
            <person name="Magnuson J."/>
            <person name="Mondo S."/>
            <person name="Nolan M."/>
            <person name="Ohm R."/>
            <person name="Pangilinan J."/>
            <person name="Park H.-J."/>
            <person name="Ramirez L."/>
            <person name="Alfaro M."/>
            <person name="Sun H."/>
            <person name="Tritt A."/>
            <person name="Yoshinaga Y."/>
            <person name="Zwiers L.-H."/>
            <person name="Turgeon B."/>
            <person name="Goodwin S."/>
            <person name="Spatafora J."/>
            <person name="Crous P."/>
            <person name="Grigoriev I."/>
        </authorList>
    </citation>
    <scope>NUCLEOTIDE SEQUENCE</scope>
    <source>
        <strain evidence="7">CBS 110217</strain>
    </source>
</reference>
<dbReference type="SUPFAM" id="SSF57716">
    <property type="entry name" value="Glucocorticoid receptor-like (DNA-binding domain)"/>
    <property type="match status" value="1"/>
</dbReference>
<evidence type="ECO:0000256" key="1">
    <source>
        <dbReference type="ARBA" id="ARBA00004123"/>
    </source>
</evidence>
<dbReference type="Proteomes" id="UP000799777">
    <property type="component" value="Unassembled WGS sequence"/>
</dbReference>
<comment type="subcellular location">
    <subcellularLocation>
        <location evidence="1">Nucleus</location>
    </subcellularLocation>
</comment>
<organism evidence="7 8">
    <name type="scientific">Setomelanomma holmii</name>
    <dbReference type="NCBI Taxonomy" id="210430"/>
    <lineage>
        <taxon>Eukaryota</taxon>
        <taxon>Fungi</taxon>
        <taxon>Dikarya</taxon>
        <taxon>Ascomycota</taxon>
        <taxon>Pezizomycotina</taxon>
        <taxon>Dothideomycetes</taxon>
        <taxon>Pleosporomycetidae</taxon>
        <taxon>Pleosporales</taxon>
        <taxon>Pleosporineae</taxon>
        <taxon>Phaeosphaeriaceae</taxon>
        <taxon>Setomelanomma</taxon>
    </lineage>
</organism>
<dbReference type="InterPro" id="IPR036957">
    <property type="entry name" value="Znf_PARP_sf"/>
</dbReference>
<dbReference type="GO" id="GO:0003677">
    <property type="term" value="F:DNA binding"/>
    <property type="evidence" value="ECO:0007669"/>
    <property type="project" value="InterPro"/>
</dbReference>
<evidence type="ECO:0000256" key="2">
    <source>
        <dbReference type="ARBA" id="ARBA00022723"/>
    </source>
</evidence>
<gene>
    <name evidence="7" type="ORF">EK21DRAFT_58116</name>
</gene>
<sequence length="107" mass="12058">LEASPNNRAGCSNAECKKAAVKIMKGEFRYAIQVTIQEHQSWQYRHWGCVTPKQIENLVETSGGDTDLVDGYDELPAEFQEKVEFALKNGHVPDEDWKGVSLPFCTK</sequence>
<name>A0A9P4LPZ2_9PLEO</name>
<evidence type="ECO:0000256" key="4">
    <source>
        <dbReference type="ARBA" id="ARBA00022833"/>
    </source>
</evidence>
<keyword evidence="3" id="KW-0863">Zinc-finger</keyword>
<dbReference type="Gene3D" id="3.30.1740.10">
    <property type="entry name" value="Zinc finger, PARP-type"/>
    <property type="match status" value="1"/>
</dbReference>
<evidence type="ECO:0000256" key="3">
    <source>
        <dbReference type="ARBA" id="ARBA00022771"/>
    </source>
</evidence>
<dbReference type="InterPro" id="IPR001510">
    <property type="entry name" value="Znf_PARP"/>
</dbReference>